<dbReference type="InterPro" id="IPR050301">
    <property type="entry name" value="NTE"/>
</dbReference>
<dbReference type="InterPro" id="IPR002641">
    <property type="entry name" value="PNPLA_dom"/>
</dbReference>
<accession>A0A4Q7VDP0</accession>
<dbReference type="InterPro" id="IPR016035">
    <property type="entry name" value="Acyl_Trfase/lysoPLipase"/>
</dbReference>
<comment type="subcellular location">
    <subcellularLocation>
        <location evidence="1">Membrane</location>
    </subcellularLocation>
</comment>
<evidence type="ECO:0000256" key="5">
    <source>
        <dbReference type="ARBA" id="ARBA00023136"/>
    </source>
</evidence>
<evidence type="ECO:0000256" key="2">
    <source>
        <dbReference type="ARBA" id="ARBA00022801"/>
    </source>
</evidence>
<keyword evidence="10" id="KW-1185">Reference proteome</keyword>
<evidence type="ECO:0000256" key="4">
    <source>
        <dbReference type="ARBA" id="ARBA00023098"/>
    </source>
</evidence>
<reference evidence="9 10" key="1">
    <citation type="submission" date="2019-02" db="EMBL/GenBank/DDBJ databases">
        <title>Genomic Encyclopedia of Type Strains, Phase IV (KMG-IV): sequencing the most valuable type-strain genomes for metagenomic binning, comparative biology and taxonomic classification.</title>
        <authorList>
            <person name="Goeker M."/>
        </authorList>
    </citation>
    <scope>NUCLEOTIDE SEQUENCE [LARGE SCALE GENOMIC DNA]</scope>
    <source>
        <strain evidence="9 10">DSM 19570</strain>
    </source>
</reference>
<dbReference type="GO" id="GO:0016042">
    <property type="term" value="P:lipid catabolic process"/>
    <property type="evidence" value="ECO:0007669"/>
    <property type="project" value="UniProtKB-UniRule"/>
</dbReference>
<gene>
    <name evidence="9" type="ORF">EV670_3437</name>
</gene>
<dbReference type="Gene3D" id="3.40.1090.10">
    <property type="entry name" value="Cytosolic phospholipase A2 catalytic domain"/>
    <property type="match status" value="2"/>
</dbReference>
<keyword evidence="5" id="KW-0472">Membrane</keyword>
<evidence type="ECO:0000256" key="7">
    <source>
        <dbReference type="SAM" id="SignalP"/>
    </source>
</evidence>
<dbReference type="Gene3D" id="3.10.20.310">
    <property type="entry name" value="membrane protein fhac"/>
    <property type="match status" value="1"/>
</dbReference>
<keyword evidence="3 6" id="KW-0442">Lipid degradation</keyword>
<dbReference type="Gene3D" id="2.40.160.50">
    <property type="entry name" value="membrane protein fhac: a member of the omp85/tpsb transporter family"/>
    <property type="match status" value="1"/>
</dbReference>
<dbReference type="GO" id="GO:0019867">
    <property type="term" value="C:outer membrane"/>
    <property type="evidence" value="ECO:0007669"/>
    <property type="project" value="InterPro"/>
</dbReference>
<comment type="caution">
    <text evidence="9">The sequence shown here is derived from an EMBL/GenBank/DDBJ whole genome shotgun (WGS) entry which is preliminary data.</text>
</comment>
<dbReference type="Pfam" id="PF01103">
    <property type="entry name" value="Omp85"/>
    <property type="match status" value="1"/>
</dbReference>
<evidence type="ECO:0000259" key="8">
    <source>
        <dbReference type="PROSITE" id="PS51635"/>
    </source>
</evidence>
<evidence type="ECO:0000256" key="3">
    <source>
        <dbReference type="ARBA" id="ARBA00022963"/>
    </source>
</evidence>
<name>A0A4Q7VDP0_9BURK</name>
<protein>
    <submittedName>
        <fullName evidence="9">NTE family protein</fullName>
    </submittedName>
</protein>
<feature type="active site" description="Nucleophile" evidence="6">
    <location>
        <position position="75"/>
    </location>
</feature>
<keyword evidence="4 6" id="KW-0443">Lipid metabolism</keyword>
<evidence type="ECO:0000313" key="9">
    <source>
        <dbReference type="EMBL" id="RZT93880.1"/>
    </source>
</evidence>
<feature type="chain" id="PRO_5020791435" evidence="7">
    <location>
        <begin position="26"/>
        <end position="743"/>
    </location>
</feature>
<evidence type="ECO:0000313" key="10">
    <source>
        <dbReference type="Proteomes" id="UP000293671"/>
    </source>
</evidence>
<feature type="short sequence motif" description="GXSXG" evidence="6">
    <location>
        <begin position="73"/>
        <end position="77"/>
    </location>
</feature>
<feature type="signal peptide" evidence="7">
    <location>
        <begin position="1"/>
        <end position="25"/>
    </location>
</feature>
<dbReference type="PROSITE" id="PS51635">
    <property type="entry name" value="PNPLA"/>
    <property type="match status" value="1"/>
</dbReference>
<sequence>MRRRPRFDLAALAVSLSLWGQPASAAEATPAAAPEPRPKIGLVLSGGGARGGAHIGVLEVLEELRVPVDIIVGTSAGSIVGAAYASGMSLQELEKQMSGLSTATLFRDVDRTAVPLRRKVDDYGNFIGPEVGVSLDGLALPKGAVSGVSLEAVLRRLTRLQRSSNFDQLPIRFRAIATDLASSEMVVIDHGNLAQAVRASMAVPAAVTPVVIEGRLLVDGGLVRNLPVDVARAMGADIVIAINIGTPLLKREEISSLVSVSDQMLRIMTNANVERSLKELKPDDVLITPTLDHISSADFDELGEASAQGAAAARALAPRLAALSLAPAEYAALQQQRVLRAAGNAETLDDVRVVGTRRVNPEVIQAAIDTRAGTEFDAAVADADLKRIYGRGDFEAVNYTIVDEPGTGKVFTVEVEEKAWGPNYLRFGLGLSSDFEGNNFFRLQASHRWTWLNALGAEWRNDIQIGQTDLLRSEWYQPLTPRQRLFVAPRLELWRDPLDVYDEDGLRLARFRREVYGGGIDLGVPLGTSAELRAGLLRGRVRMLTDTSLVPGSVLIPDAELGGVLARLRFDTLDNANFPRSGMAGEIRLYRSEPGLGASDTYTKANLLFNAALARGPHSLQLGLRAGGSVDGRDLPDYETHSLGGFLQLSGYKTGQLVGTELRFARLVYNYRLSGPALLDGGYVGASAEVGKIGDSRLTLSGNPQRQGYSLYVAYDTPLGPVYLAYGRSGSGDSALYFYLGQP</sequence>
<organism evidence="9 10">
    <name type="scientific">Rivibacter subsaxonicus</name>
    <dbReference type="NCBI Taxonomy" id="457575"/>
    <lineage>
        <taxon>Bacteria</taxon>
        <taxon>Pseudomonadati</taxon>
        <taxon>Pseudomonadota</taxon>
        <taxon>Betaproteobacteria</taxon>
        <taxon>Burkholderiales</taxon>
        <taxon>Rivibacter</taxon>
    </lineage>
</organism>
<dbReference type="Pfam" id="PF01734">
    <property type="entry name" value="Patatin"/>
    <property type="match status" value="1"/>
</dbReference>
<dbReference type="GO" id="GO:0016787">
    <property type="term" value="F:hydrolase activity"/>
    <property type="evidence" value="ECO:0007669"/>
    <property type="project" value="UniProtKB-UniRule"/>
</dbReference>
<evidence type="ECO:0000256" key="6">
    <source>
        <dbReference type="PROSITE-ProRule" id="PRU01161"/>
    </source>
</evidence>
<dbReference type="InterPro" id="IPR010827">
    <property type="entry name" value="BamA/TamA_POTRA"/>
</dbReference>
<dbReference type="InterPro" id="IPR000184">
    <property type="entry name" value="Bac_surfAg_D15"/>
</dbReference>
<feature type="domain" description="PNPLA" evidence="8">
    <location>
        <begin position="42"/>
        <end position="232"/>
    </location>
</feature>
<feature type="short sequence motif" description="GXGXXG" evidence="6">
    <location>
        <begin position="46"/>
        <end position="51"/>
    </location>
</feature>
<proteinExistence type="predicted"/>
<dbReference type="SUPFAM" id="SSF52151">
    <property type="entry name" value="FabD/lysophospholipase-like"/>
    <property type="match status" value="1"/>
</dbReference>
<evidence type="ECO:0000256" key="1">
    <source>
        <dbReference type="ARBA" id="ARBA00004370"/>
    </source>
</evidence>
<dbReference type="Proteomes" id="UP000293671">
    <property type="component" value="Unassembled WGS sequence"/>
</dbReference>
<dbReference type="CDD" id="cd07205">
    <property type="entry name" value="Pat_PNPLA6_PNPLA7_NTE1_like"/>
    <property type="match status" value="1"/>
</dbReference>
<feature type="active site" description="Proton acceptor" evidence="6">
    <location>
        <position position="219"/>
    </location>
</feature>
<dbReference type="AlphaFoldDB" id="A0A4Q7VDP0"/>
<keyword evidence="2 6" id="KW-0378">Hydrolase</keyword>
<feature type="short sequence motif" description="DGA/G" evidence="6">
    <location>
        <begin position="219"/>
        <end position="221"/>
    </location>
</feature>
<dbReference type="PANTHER" id="PTHR14226:SF29">
    <property type="entry name" value="NEUROPATHY TARGET ESTERASE SWS"/>
    <property type="match status" value="1"/>
</dbReference>
<dbReference type="Pfam" id="PF07244">
    <property type="entry name" value="POTRA"/>
    <property type="match status" value="1"/>
</dbReference>
<dbReference type="OrthoDB" id="5290098at2"/>
<dbReference type="PANTHER" id="PTHR14226">
    <property type="entry name" value="NEUROPATHY TARGET ESTERASE/SWISS CHEESE D.MELANOGASTER"/>
    <property type="match status" value="1"/>
</dbReference>
<keyword evidence="7" id="KW-0732">Signal</keyword>
<dbReference type="RefSeq" id="WP_130434413.1">
    <property type="nucleotide sequence ID" value="NZ_SHKP01000008.1"/>
</dbReference>
<dbReference type="EMBL" id="SHKP01000008">
    <property type="protein sequence ID" value="RZT93880.1"/>
    <property type="molecule type" value="Genomic_DNA"/>
</dbReference>